<feature type="transmembrane region" description="Helical" evidence="1">
    <location>
        <begin position="598"/>
        <end position="621"/>
    </location>
</feature>
<evidence type="ECO:0000256" key="1">
    <source>
        <dbReference type="SAM" id="Phobius"/>
    </source>
</evidence>
<proteinExistence type="predicted"/>
<dbReference type="Gene3D" id="3.40.710.10">
    <property type="entry name" value="DD-peptidase/beta-lactamase superfamily"/>
    <property type="match status" value="1"/>
</dbReference>
<evidence type="ECO:0000259" key="3">
    <source>
        <dbReference type="Pfam" id="PF00144"/>
    </source>
</evidence>
<dbReference type="InterPro" id="IPR050491">
    <property type="entry name" value="AmpC-like"/>
</dbReference>
<feature type="transmembrane region" description="Helical" evidence="1">
    <location>
        <begin position="520"/>
        <end position="548"/>
    </location>
</feature>
<evidence type="ECO:0000256" key="2">
    <source>
        <dbReference type="SAM" id="SignalP"/>
    </source>
</evidence>
<keyword evidence="5" id="KW-1185">Reference proteome</keyword>
<accession>A0A1G9D2R1</accession>
<feature type="signal peptide" evidence="2">
    <location>
        <begin position="1"/>
        <end position="18"/>
    </location>
</feature>
<protein>
    <submittedName>
        <fullName evidence="4">CubicO group peptidase, beta-lactamase class C family</fullName>
    </submittedName>
</protein>
<evidence type="ECO:0000313" key="5">
    <source>
        <dbReference type="Proteomes" id="UP000199305"/>
    </source>
</evidence>
<dbReference type="InterPro" id="IPR012338">
    <property type="entry name" value="Beta-lactam/transpept-like"/>
</dbReference>
<reference evidence="5" key="1">
    <citation type="submission" date="2016-10" db="EMBL/GenBank/DDBJ databases">
        <authorList>
            <person name="Varghese N."/>
            <person name="Submissions S."/>
        </authorList>
    </citation>
    <scope>NUCLEOTIDE SEQUENCE [LARGE SCALE GENOMIC DNA]</scope>
    <source>
        <strain evidence="5">CGMCC 1.10658</strain>
    </source>
</reference>
<feature type="transmembrane region" description="Helical" evidence="1">
    <location>
        <begin position="475"/>
        <end position="499"/>
    </location>
</feature>
<dbReference type="InterPro" id="IPR001466">
    <property type="entry name" value="Beta-lactam-related"/>
</dbReference>
<name>A0A1G9D2R1_9GAMM</name>
<keyword evidence="1" id="KW-0472">Membrane</keyword>
<dbReference type="PANTHER" id="PTHR46825">
    <property type="entry name" value="D-ALANYL-D-ALANINE-CARBOXYPEPTIDASE/ENDOPEPTIDASE AMPH"/>
    <property type="match status" value="1"/>
</dbReference>
<feature type="chain" id="PRO_5011626836" evidence="2">
    <location>
        <begin position="19"/>
        <end position="622"/>
    </location>
</feature>
<dbReference type="AlphaFoldDB" id="A0A1G9D2R1"/>
<dbReference type="EMBL" id="FNFH01000005">
    <property type="protein sequence ID" value="SDK57974.1"/>
    <property type="molecule type" value="Genomic_DNA"/>
</dbReference>
<feature type="domain" description="Beta-lactamase-related" evidence="3">
    <location>
        <begin position="34"/>
        <end position="355"/>
    </location>
</feature>
<dbReference type="SUPFAM" id="SSF56601">
    <property type="entry name" value="beta-lactamase/transpeptidase-like"/>
    <property type="match status" value="1"/>
</dbReference>
<feature type="transmembrane region" description="Helical" evidence="1">
    <location>
        <begin position="554"/>
        <end position="578"/>
    </location>
</feature>
<organism evidence="4 5">
    <name type="scientific">Microbulbifer yueqingensis</name>
    <dbReference type="NCBI Taxonomy" id="658219"/>
    <lineage>
        <taxon>Bacteria</taxon>
        <taxon>Pseudomonadati</taxon>
        <taxon>Pseudomonadota</taxon>
        <taxon>Gammaproteobacteria</taxon>
        <taxon>Cellvibrionales</taxon>
        <taxon>Microbulbiferaceae</taxon>
        <taxon>Microbulbifer</taxon>
    </lineage>
</organism>
<keyword evidence="1" id="KW-0812">Transmembrane</keyword>
<sequence>MLWRLISVFLAWSAVATAQPGSVPAPANLAELGQAIEQVASRTNTPGLAVALVGTGDEMWQYNVGMADLASGSPVTAETRFRVGSVAKMLVSLSVMKLVEEGRLSLDAPLSELAPEIEFHNRWEKQHPVRLVHLLNHSSGWDAPHFAELVQQGAEPISIRAALALHPHSRTSRWVPGSRSAYNNTGPLVAAYIVEKISGMPFEEYVGQHFLAPLGMEDSGYFYSDHYRSHAATLYDKGRPQPYWHLNNRAAGALNSSLEDMAKLTRFLLDRGRVGNRQLLSPASLERMETPRDTLATNGGLEVSWGLGTTSFSNNGTVFYGHEGSLPGARSMLAYQPDLGRGYVILSNSNGPAVAELHRLLSAYLARDQQPGNIESQRSPDAGDPTLAGLYRVISPVSETFGFAAQLLPWRLQVNSAGVVMAPLLGGRPRQLVPGPEGTFLQAGTGRVSLVRARDPIAGEVLHYGPQTLERTGPLAAWAPLLVLCLWSVCAVVALLKALGWLPHLLLGRGPRGASLALRAWPAMTVLVLGMALAGAVLAAGGTIPFALAGRVSVPSLLVFVGSGLFPLLAALSVWAWFRYRHAAPAEVGRFTRWHAAVLVALNLLVAMYMLAWGLAGLRLWA</sequence>
<keyword evidence="2" id="KW-0732">Signal</keyword>
<evidence type="ECO:0000313" key="4">
    <source>
        <dbReference type="EMBL" id="SDK57974.1"/>
    </source>
</evidence>
<dbReference type="STRING" id="658219.SAMN05216212_2713"/>
<dbReference type="Pfam" id="PF00144">
    <property type="entry name" value="Beta-lactamase"/>
    <property type="match status" value="1"/>
</dbReference>
<gene>
    <name evidence="4" type="ORF">SAMN05216212_2713</name>
</gene>
<dbReference type="PANTHER" id="PTHR46825:SF9">
    <property type="entry name" value="BETA-LACTAMASE-RELATED DOMAIN-CONTAINING PROTEIN"/>
    <property type="match status" value="1"/>
</dbReference>
<dbReference type="Proteomes" id="UP000199305">
    <property type="component" value="Unassembled WGS sequence"/>
</dbReference>
<keyword evidence="1" id="KW-1133">Transmembrane helix</keyword>